<dbReference type="GO" id="GO:0042274">
    <property type="term" value="P:ribosomal small subunit biogenesis"/>
    <property type="evidence" value="ECO:0007669"/>
    <property type="project" value="UniProtKB-UniRule"/>
</dbReference>
<evidence type="ECO:0000256" key="7">
    <source>
        <dbReference type="ARBA" id="ARBA00022833"/>
    </source>
</evidence>
<evidence type="ECO:0000259" key="12">
    <source>
        <dbReference type="PROSITE" id="PS51721"/>
    </source>
</evidence>
<keyword evidence="5 10" id="KW-0547">Nucleotide-binding</keyword>
<evidence type="ECO:0000313" key="14">
    <source>
        <dbReference type="Proteomes" id="UP000006023"/>
    </source>
</evidence>
<comment type="cofactor">
    <cofactor evidence="10">
        <name>Zn(2+)</name>
        <dbReference type="ChEBI" id="CHEBI:29105"/>
    </cofactor>
    <text evidence="10">Binds 1 zinc ion per subunit.</text>
</comment>
<feature type="binding site" evidence="10">
    <location>
        <position position="302"/>
    </location>
    <ligand>
        <name>Zn(2+)</name>
        <dbReference type="ChEBI" id="CHEBI:29105"/>
    </ligand>
</feature>
<comment type="function">
    <text evidence="10">One of several proteins that assist in the late maturation steps of the functional core of the 30S ribosomal subunit. Helps release RbfA from mature subunits. May play a role in the assembly of ribosomal proteins into the subunit. Circularly permuted GTPase that catalyzes slow GTP hydrolysis, GTPase activity is stimulated by the 30S ribosomal subunit.</text>
</comment>
<dbReference type="HAMAP" id="MF_01820">
    <property type="entry name" value="GTPase_RsgA"/>
    <property type="match status" value="1"/>
</dbReference>
<sequence length="375" mass="39582">MSSPHSDNSSILGSSSLDSSSLGPLGPIGWDAILDEQFTAHAAAGLMPGRVSRVDRGRCDVHTTVGVLHATVPANVLDLPESGVVTGDWVAIEFGATATVRAVLPRRTALYRASADRTSRRQALVANVDTVIVAAALTGALRPSKIERYLALAWDGGTTPVVVLTKSDIADGHPESAVADLAAAMPGADVLAVSAYTGDGLDELRERLGGSTVILGPSGVGKSTLVNALVGEQRMDTGAVRAGDDKGRHTTVTRELIPIDGGGVLIDTPGLRGIGLHDADDGIGQVYADIEALAAQCRFDDCEHHSEPGCAVQEAIANGTVDAGRLGRYEKMLRESRWAAARGNAREERRQRETWKAITRQQRGAYRFRENNGLR</sequence>
<keyword evidence="2 10" id="KW-0690">Ribosome biogenesis</keyword>
<dbReference type="InterPro" id="IPR027417">
    <property type="entry name" value="P-loop_NTPase"/>
</dbReference>
<evidence type="ECO:0000259" key="11">
    <source>
        <dbReference type="PROSITE" id="PS50936"/>
    </source>
</evidence>
<evidence type="ECO:0000313" key="13">
    <source>
        <dbReference type="EMBL" id="GAB05188.1"/>
    </source>
</evidence>
<keyword evidence="3 10" id="KW-0479">Metal-binding</keyword>
<feature type="domain" description="EngC GTPase" evidence="11">
    <location>
        <begin position="126"/>
        <end position="272"/>
    </location>
</feature>
<evidence type="ECO:0000256" key="6">
    <source>
        <dbReference type="ARBA" id="ARBA00022801"/>
    </source>
</evidence>
<dbReference type="GO" id="GO:0046872">
    <property type="term" value="F:metal ion binding"/>
    <property type="evidence" value="ECO:0007669"/>
    <property type="project" value="UniProtKB-KW"/>
</dbReference>
<name>G7GNL3_9ACTN</name>
<dbReference type="GO" id="GO:0019843">
    <property type="term" value="F:rRNA binding"/>
    <property type="evidence" value="ECO:0007669"/>
    <property type="project" value="UniProtKB-KW"/>
</dbReference>
<keyword evidence="14" id="KW-1185">Reference proteome</keyword>
<comment type="similarity">
    <text evidence="10">Belongs to the TRAFAC class YlqF/YawG GTPase family. RsgA subfamily.</text>
</comment>
<comment type="subcellular location">
    <subcellularLocation>
        <location evidence="10">Cytoplasm</location>
    </subcellularLocation>
</comment>
<evidence type="ECO:0000256" key="9">
    <source>
        <dbReference type="ARBA" id="ARBA00023134"/>
    </source>
</evidence>
<keyword evidence="4 10" id="KW-0699">rRNA-binding</keyword>
<protein>
    <recommendedName>
        <fullName evidence="10">Small ribosomal subunit biogenesis GTPase RsgA</fullName>
        <ecNumber evidence="10">3.6.1.-</ecNumber>
    </recommendedName>
</protein>
<dbReference type="GO" id="GO:0005737">
    <property type="term" value="C:cytoplasm"/>
    <property type="evidence" value="ECO:0007669"/>
    <property type="project" value="UniProtKB-SubCell"/>
</dbReference>
<dbReference type="eggNOG" id="COG1162">
    <property type="taxonomic scope" value="Bacteria"/>
</dbReference>
<feature type="binding site" evidence="10">
    <location>
        <position position="297"/>
    </location>
    <ligand>
        <name>Zn(2+)</name>
        <dbReference type="ChEBI" id="CHEBI:29105"/>
    </ligand>
</feature>
<evidence type="ECO:0000256" key="1">
    <source>
        <dbReference type="ARBA" id="ARBA00022490"/>
    </source>
</evidence>
<accession>G7GNL3</accession>
<dbReference type="PROSITE" id="PS50936">
    <property type="entry name" value="ENGC_GTPASE"/>
    <property type="match status" value="1"/>
</dbReference>
<gene>
    <name evidence="10 13" type="primary">rsgA</name>
    <name evidence="13" type="ORF">GOAMR_33_00250</name>
</gene>
<feature type="binding site" evidence="10">
    <location>
        <position position="304"/>
    </location>
    <ligand>
        <name>Zn(2+)</name>
        <dbReference type="ChEBI" id="CHEBI:29105"/>
    </ligand>
</feature>
<comment type="caution">
    <text evidence="13">The sequence shown here is derived from an EMBL/GenBank/DDBJ whole genome shotgun (WGS) entry which is preliminary data.</text>
</comment>
<evidence type="ECO:0000256" key="8">
    <source>
        <dbReference type="ARBA" id="ARBA00022884"/>
    </source>
</evidence>
<keyword evidence="9 10" id="KW-0342">GTP-binding</keyword>
<dbReference type="InterPro" id="IPR030378">
    <property type="entry name" value="G_CP_dom"/>
</dbReference>
<comment type="subunit">
    <text evidence="10">Monomer. Associates with 30S ribosomal subunit, binds 16S rRNA.</text>
</comment>
<feature type="binding site" evidence="10">
    <location>
        <begin position="165"/>
        <end position="168"/>
    </location>
    <ligand>
        <name>GTP</name>
        <dbReference type="ChEBI" id="CHEBI:37565"/>
    </ligand>
</feature>
<evidence type="ECO:0000256" key="4">
    <source>
        <dbReference type="ARBA" id="ARBA00022730"/>
    </source>
</evidence>
<dbReference type="InterPro" id="IPR004881">
    <property type="entry name" value="Ribosome_biogen_GTPase_RsgA"/>
</dbReference>
<dbReference type="Gene3D" id="1.10.40.50">
    <property type="entry name" value="Probable gtpase engc, domain 3"/>
    <property type="match status" value="1"/>
</dbReference>
<proteinExistence type="inferred from homology"/>
<feature type="domain" description="CP-type G" evidence="12">
    <location>
        <begin position="116"/>
        <end position="274"/>
    </location>
</feature>
<dbReference type="NCBIfam" id="TIGR00157">
    <property type="entry name" value="ribosome small subunit-dependent GTPase A"/>
    <property type="match status" value="1"/>
</dbReference>
<dbReference type="GO" id="GO:0005525">
    <property type="term" value="F:GTP binding"/>
    <property type="evidence" value="ECO:0007669"/>
    <property type="project" value="UniProtKB-UniRule"/>
</dbReference>
<evidence type="ECO:0000256" key="10">
    <source>
        <dbReference type="HAMAP-Rule" id="MF_01820"/>
    </source>
</evidence>
<dbReference type="RefSeq" id="WP_005185755.1">
    <property type="nucleotide sequence ID" value="NZ_BAED01000033.1"/>
</dbReference>
<feature type="binding site" evidence="10">
    <location>
        <position position="310"/>
    </location>
    <ligand>
        <name>Zn(2+)</name>
        <dbReference type="ChEBI" id="CHEBI:29105"/>
    </ligand>
</feature>
<evidence type="ECO:0000256" key="2">
    <source>
        <dbReference type="ARBA" id="ARBA00022517"/>
    </source>
</evidence>
<dbReference type="PANTHER" id="PTHR32120">
    <property type="entry name" value="SMALL RIBOSOMAL SUBUNIT BIOGENESIS GTPASE RSGA"/>
    <property type="match status" value="1"/>
</dbReference>
<dbReference type="EMBL" id="BAED01000033">
    <property type="protein sequence ID" value="GAB05188.1"/>
    <property type="molecule type" value="Genomic_DNA"/>
</dbReference>
<dbReference type="PANTHER" id="PTHR32120:SF10">
    <property type="entry name" value="SMALL RIBOSOMAL SUBUNIT BIOGENESIS GTPASE RSGA"/>
    <property type="match status" value="1"/>
</dbReference>
<dbReference type="GO" id="GO:0003924">
    <property type="term" value="F:GTPase activity"/>
    <property type="evidence" value="ECO:0007669"/>
    <property type="project" value="UniProtKB-UniRule"/>
</dbReference>
<evidence type="ECO:0000256" key="3">
    <source>
        <dbReference type="ARBA" id="ARBA00022723"/>
    </source>
</evidence>
<dbReference type="AlphaFoldDB" id="G7GNL3"/>
<dbReference type="InterPro" id="IPR010914">
    <property type="entry name" value="RsgA_GTPase_dom"/>
</dbReference>
<dbReference type="Pfam" id="PF03193">
    <property type="entry name" value="RsgA_GTPase"/>
    <property type="match status" value="1"/>
</dbReference>
<keyword evidence="6 10" id="KW-0378">Hydrolase</keyword>
<dbReference type="EC" id="3.6.1.-" evidence="10"/>
<dbReference type="Proteomes" id="UP000006023">
    <property type="component" value="Unassembled WGS sequence"/>
</dbReference>
<keyword evidence="1 10" id="KW-0963">Cytoplasm</keyword>
<organism evidence="13 14">
    <name type="scientific">Gordonia amarae NBRC 15530</name>
    <dbReference type="NCBI Taxonomy" id="1075090"/>
    <lineage>
        <taxon>Bacteria</taxon>
        <taxon>Bacillati</taxon>
        <taxon>Actinomycetota</taxon>
        <taxon>Actinomycetes</taxon>
        <taxon>Mycobacteriales</taxon>
        <taxon>Gordoniaceae</taxon>
        <taxon>Gordonia</taxon>
    </lineage>
</organism>
<dbReference type="CDD" id="cd01854">
    <property type="entry name" value="YjeQ_EngC"/>
    <property type="match status" value="1"/>
</dbReference>
<keyword evidence="8 10" id="KW-0694">RNA-binding</keyword>
<feature type="binding site" evidence="10">
    <location>
        <begin position="216"/>
        <end position="224"/>
    </location>
    <ligand>
        <name>GTP</name>
        <dbReference type="ChEBI" id="CHEBI:37565"/>
    </ligand>
</feature>
<dbReference type="STRING" id="1075090.GOAMR_33_00250"/>
<keyword evidence="7 10" id="KW-0862">Zinc</keyword>
<reference evidence="13 14" key="1">
    <citation type="submission" date="2011-11" db="EMBL/GenBank/DDBJ databases">
        <title>Whole genome shotgun sequence of Gordonia amarae NBRC 15530.</title>
        <authorList>
            <person name="Takarada H."/>
            <person name="Hosoyama A."/>
            <person name="Tsuchikane K."/>
            <person name="Katsumata H."/>
            <person name="Yamazaki S."/>
            <person name="Fujita N."/>
        </authorList>
    </citation>
    <scope>NUCLEOTIDE SEQUENCE [LARGE SCALE GENOMIC DNA]</scope>
    <source>
        <strain evidence="13 14">NBRC 15530</strain>
    </source>
</reference>
<dbReference type="SUPFAM" id="SSF52540">
    <property type="entry name" value="P-loop containing nucleoside triphosphate hydrolases"/>
    <property type="match status" value="1"/>
</dbReference>
<evidence type="ECO:0000256" key="5">
    <source>
        <dbReference type="ARBA" id="ARBA00022741"/>
    </source>
</evidence>
<dbReference type="Gene3D" id="3.40.50.300">
    <property type="entry name" value="P-loop containing nucleotide triphosphate hydrolases"/>
    <property type="match status" value="1"/>
</dbReference>
<dbReference type="PROSITE" id="PS51721">
    <property type="entry name" value="G_CP"/>
    <property type="match status" value="1"/>
</dbReference>